<evidence type="ECO:0000256" key="6">
    <source>
        <dbReference type="PROSITE-ProRule" id="PRU01091"/>
    </source>
</evidence>
<comment type="caution">
    <text evidence="9">The sequence shown here is derived from an EMBL/GenBank/DDBJ whole genome shotgun (WGS) entry which is preliminary data.</text>
</comment>
<feature type="DNA-binding region" description="OmpR/PhoB-type" evidence="6">
    <location>
        <begin position="1"/>
        <end position="97"/>
    </location>
</feature>
<dbReference type="PROSITE" id="PS51755">
    <property type="entry name" value="OMPR_PHOB"/>
    <property type="match status" value="1"/>
</dbReference>
<dbReference type="SMART" id="SM00862">
    <property type="entry name" value="Trans_reg_C"/>
    <property type="match status" value="1"/>
</dbReference>
<dbReference type="PANTHER" id="PTHR35807:SF1">
    <property type="entry name" value="TRANSCRIPTIONAL REGULATOR REDD"/>
    <property type="match status" value="1"/>
</dbReference>
<proteinExistence type="inferred from homology"/>
<dbReference type="RefSeq" id="WP_229874437.1">
    <property type="nucleotide sequence ID" value="NZ_BNAU01000002.1"/>
</dbReference>
<evidence type="ECO:0000256" key="7">
    <source>
        <dbReference type="SAM" id="MobiDB-lite"/>
    </source>
</evidence>
<dbReference type="InterPro" id="IPR016032">
    <property type="entry name" value="Sig_transdc_resp-reg_C-effctor"/>
</dbReference>
<dbReference type="InterPro" id="IPR027417">
    <property type="entry name" value="P-loop_NTPase"/>
</dbReference>
<dbReference type="SUPFAM" id="SSF52540">
    <property type="entry name" value="P-loop containing nucleoside triphosphate hydrolases"/>
    <property type="match status" value="1"/>
</dbReference>
<protein>
    <submittedName>
        <fullName evidence="9">SARP family transcriptional regulator</fullName>
    </submittedName>
</protein>
<dbReference type="SUPFAM" id="SSF48452">
    <property type="entry name" value="TPR-like"/>
    <property type="match status" value="2"/>
</dbReference>
<keyword evidence="10" id="KW-1185">Reference proteome</keyword>
<evidence type="ECO:0000313" key="9">
    <source>
        <dbReference type="EMBL" id="GHE91907.1"/>
    </source>
</evidence>
<evidence type="ECO:0000256" key="2">
    <source>
        <dbReference type="ARBA" id="ARBA00023015"/>
    </source>
</evidence>
<evidence type="ECO:0000256" key="3">
    <source>
        <dbReference type="ARBA" id="ARBA00023125"/>
    </source>
</evidence>
<evidence type="ECO:0000256" key="1">
    <source>
        <dbReference type="ARBA" id="ARBA00005820"/>
    </source>
</evidence>
<comment type="similarity">
    <text evidence="1">Belongs to the AfsR/DnrI/RedD regulatory family.</text>
</comment>
<dbReference type="PRINTS" id="PR00364">
    <property type="entry name" value="DISEASERSIST"/>
</dbReference>
<dbReference type="EMBL" id="BNAU01000002">
    <property type="protein sequence ID" value="GHE91907.1"/>
    <property type="molecule type" value="Genomic_DNA"/>
</dbReference>
<dbReference type="Gene3D" id="1.25.40.10">
    <property type="entry name" value="Tetratricopeptide repeat domain"/>
    <property type="match status" value="2"/>
</dbReference>
<dbReference type="SMART" id="SM00028">
    <property type="entry name" value="TPR"/>
    <property type="match status" value="5"/>
</dbReference>
<dbReference type="InterPro" id="IPR019734">
    <property type="entry name" value="TPR_rpt"/>
</dbReference>
<organism evidence="9 10">
    <name type="scientific">Amycolatopsis deserti</name>
    <dbReference type="NCBI Taxonomy" id="185696"/>
    <lineage>
        <taxon>Bacteria</taxon>
        <taxon>Bacillati</taxon>
        <taxon>Actinomycetota</taxon>
        <taxon>Actinomycetes</taxon>
        <taxon>Pseudonocardiales</taxon>
        <taxon>Pseudonocardiaceae</taxon>
        <taxon>Amycolatopsis</taxon>
    </lineage>
</organism>
<dbReference type="SUPFAM" id="SSF46894">
    <property type="entry name" value="C-terminal effector domain of the bipartite response regulators"/>
    <property type="match status" value="1"/>
</dbReference>
<evidence type="ECO:0000259" key="8">
    <source>
        <dbReference type="PROSITE" id="PS51755"/>
    </source>
</evidence>
<dbReference type="Gene3D" id="1.10.10.10">
    <property type="entry name" value="Winged helix-like DNA-binding domain superfamily/Winged helix DNA-binding domain"/>
    <property type="match status" value="1"/>
</dbReference>
<dbReference type="Pfam" id="PF00486">
    <property type="entry name" value="Trans_reg_C"/>
    <property type="match status" value="1"/>
</dbReference>
<dbReference type="CDD" id="cd15831">
    <property type="entry name" value="BTAD"/>
    <property type="match status" value="1"/>
</dbReference>
<dbReference type="InterPro" id="IPR036388">
    <property type="entry name" value="WH-like_DNA-bd_sf"/>
</dbReference>
<feature type="repeat" description="TPR" evidence="5">
    <location>
        <begin position="871"/>
        <end position="904"/>
    </location>
</feature>
<dbReference type="InterPro" id="IPR001867">
    <property type="entry name" value="OmpR/PhoB-type_DNA-bd"/>
</dbReference>
<feature type="domain" description="OmpR/PhoB-type" evidence="8">
    <location>
        <begin position="1"/>
        <end position="97"/>
    </location>
</feature>
<keyword evidence="3 6" id="KW-0238">DNA-binding</keyword>
<dbReference type="InterPro" id="IPR005158">
    <property type="entry name" value="BTAD"/>
</dbReference>
<evidence type="ECO:0000256" key="4">
    <source>
        <dbReference type="ARBA" id="ARBA00023163"/>
    </source>
</evidence>
<dbReference type="Proteomes" id="UP000605897">
    <property type="component" value="Unassembled WGS sequence"/>
</dbReference>
<evidence type="ECO:0000256" key="5">
    <source>
        <dbReference type="PROSITE-ProRule" id="PRU00339"/>
    </source>
</evidence>
<dbReference type="InterPro" id="IPR051677">
    <property type="entry name" value="AfsR-DnrI-RedD_regulator"/>
</dbReference>
<reference evidence="10" key="1">
    <citation type="journal article" date="2019" name="Int. J. Syst. Evol. Microbiol.">
        <title>The Global Catalogue of Microorganisms (GCM) 10K type strain sequencing project: providing services to taxonomists for standard genome sequencing and annotation.</title>
        <authorList>
            <consortium name="The Broad Institute Genomics Platform"/>
            <consortium name="The Broad Institute Genome Sequencing Center for Infectious Disease"/>
            <person name="Wu L."/>
            <person name="Ma J."/>
        </authorList>
    </citation>
    <scope>NUCLEOTIDE SEQUENCE [LARGE SCALE GENOMIC DNA]</scope>
    <source>
        <strain evidence="10">CGMCC 4.7677</strain>
    </source>
</reference>
<dbReference type="SMART" id="SM01043">
    <property type="entry name" value="BTAD"/>
    <property type="match status" value="1"/>
</dbReference>
<sequence length="958" mass="102546">MPETPSRPVRYRLLGPIEVSGPDGPVRLGGPKQRSVLAALLLDAGRVVPDEQLFSLVWGAAPPATVRGQVQVYVSELRKLIGADVISRRAPGYVIEVGPGELDLHEFDEAVARAREDLDAGRVGEAARLLRAALDLWQGPALGGVTQSLLDREGPALAEKRLSALEDYFDAELAAGRHRSVVTELRQEAEDNPFRERLQALLMLALHKCGRTPEALEVYTAVRSRLIEELGVEPGPLLRDTQVRLLRDEPEEGPVPRQLPGDVPQFAGRMRDLARLDALLPLDGSGGRPSVSVAVVSGGAGVGKSAFAVHWAHRVRERFPDGQLYVNLRGFDPGACTMSPAEAVRRFLDALSVPAQRIPVSVEAQVSLYRSLLADKRVLVVLDNARDAEQVRPLLPGAPGSFTLVTSRNQLSSLVAVEGAAPVSLDLLSDADARELLARRLGADRVAAEPEAVASINTLCARLPLALAIVAARAATNPGFTLGELAAELCAARGGLDAFEGDDATSDVRAVFSWSYHQISPDAARLFRFLGLHPGPHVTVAAAASLLGVPRVRPLLAELTRAHLVTERAPGRYAFHDLLRAYAIELTHEEDAEAERTAAVRRMLDHYVHTAHAGAATLSPQREPLALDPPAADVVADPPADAGAWFAAEHPVLVAAIDRAAATGFDTHAWQLACALSHTFVRQGRHWLGEPRTYEVALEAAARLGDPVALAHSHRGLAVILTALGRDEEARAQLDRALELFEELGDLGYQADVRQGLTWVCDRLGDYAEEFHHARRALELFQAAGNRYGAASALNNMGWSCARLGDHEQALAYCKESIAVQAELGNLVGEANAWDSVGYAQQSLGNLDEAVRCYETAVGLYRRHGSRYYESRTLNRLGDAHLTRGDFAAARRAWQAALELLEELGSPDGGQIRAKLEGAAVGGAASGGATLGGALGGGTRGGGTRDGAAFDDAAERRP</sequence>
<dbReference type="Gene3D" id="3.40.50.300">
    <property type="entry name" value="P-loop containing nucleotide triphosphate hydrolases"/>
    <property type="match status" value="1"/>
</dbReference>
<keyword evidence="2" id="KW-0805">Transcription regulation</keyword>
<dbReference type="Pfam" id="PF13374">
    <property type="entry name" value="TPR_10"/>
    <property type="match status" value="1"/>
</dbReference>
<accession>A0ABQ3IS55</accession>
<dbReference type="Pfam" id="PF13424">
    <property type="entry name" value="TPR_12"/>
    <property type="match status" value="2"/>
</dbReference>
<feature type="region of interest" description="Disordered" evidence="7">
    <location>
        <begin position="932"/>
        <end position="958"/>
    </location>
</feature>
<keyword evidence="4" id="KW-0804">Transcription</keyword>
<feature type="compositionally biased region" description="Gly residues" evidence="7">
    <location>
        <begin position="932"/>
        <end position="945"/>
    </location>
</feature>
<feature type="repeat" description="TPR" evidence="5">
    <location>
        <begin position="831"/>
        <end position="864"/>
    </location>
</feature>
<keyword evidence="5" id="KW-0802">TPR repeat</keyword>
<dbReference type="InterPro" id="IPR011990">
    <property type="entry name" value="TPR-like_helical_dom_sf"/>
</dbReference>
<dbReference type="Pfam" id="PF03704">
    <property type="entry name" value="BTAD"/>
    <property type="match status" value="1"/>
</dbReference>
<gene>
    <name evidence="9" type="ORF">GCM10017786_25620</name>
</gene>
<evidence type="ECO:0000313" key="10">
    <source>
        <dbReference type="Proteomes" id="UP000605897"/>
    </source>
</evidence>
<dbReference type="PROSITE" id="PS50005">
    <property type="entry name" value="TPR"/>
    <property type="match status" value="2"/>
</dbReference>
<name>A0ABQ3IS55_9PSEU</name>
<dbReference type="PANTHER" id="PTHR35807">
    <property type="entry name" value="TRANSCRIPTIONAL REGULATOR REDD-RELATED"/>
    <property type="match status" value="1"/>
</dbReference>